<sequence>MGNSLTCNLDSVMSSTRLLPAVVSASRTAQTATYIFLHGLGDSGHGWSYALKDIVPDYCKLICPHAPSIPVTLNGGIRMPAWYDIYALSSDARQDEPGIIEASAQLDKFVQAEIDSGIPADRIVIGGFSQGGSVALYNALTKNRHYAGVTCLSCWLPLHTKLMVDQTLVTVPRDLAVFQCHGTDDCIVPFEMGHATHELLKRFQMSKCEFLSYQNLGHSSNDQEISDLQSFLKKRLPPS</sequence>
<dbReference type="SUPFAM" id="SSF53474">
    <property type="entry name" value="alpha/beta-Hydrolases"/>
    <property type="match status" value="1"/>
</dbReference>
<evidence type="ECO:0000256" key="4">
    <source>
        <dbReference type="ARBA" id="ARBA00022490"/>
    </source>
</evidence>
<dbReference type="Pfam" id="PF02230">
    <property type="entry name" value="Abhydrolase_2"/>
    <property type="match status" value="1"/>
</dbReference>
<accession>A0A8J4TG93</accession>
<dbReference type="GO" id="GO:0005737">
    <property type="term" value="C:cytoplasm"/>
    <property type="evidence" value="ECO:0007669"/>
    <property type="project" value="UniProtKB-SubCell"/>
</dbReference>
<organism evidence="12 13">
    <name type="scientific">Paragonimus heterotremus</name>
    <dbReference type="NCBI Taxonomy" id="100268"/>
    <lineage>
        <taxon>Eukaryota</taxon>
        <taxon>Metazoa</taxon>
        <taxon>Spiralia</taxon>
        <taxon>Lophotrochozoa</taxon>
        <taxon>Platyhelminthes</taxon>
        <taxon>Trematoda</taxon>
        <taxon>Digenea</taxon>
        <taxon>Plagiorchiida</taxon>
        <taxon>Troglotremata</taxon>
        <taxon>Troglotrematidae</taxon>
        <taxon>Paragonimus</taxon>
    </lineage>
</organism>
<comment type="subcellular location">
    <subcellularLocation>
        <location evidence="1">Cytoplasm</location>
    </subcellularLocation>
</comment>
<name>A0A8J4TG93_9TREM</name>
<dbReference type="InterPro" id="IPR003140">
    <property type="entry name" value="PLipase/COase/thioEstase"/>
</dbReference>
<reference evidence="12" key="1">
    <citation type="submission" date="2019-05" db="EMBL/GenBank/DDBJ databases">
        <title>Annotation for the trematode Paragonimus heterotremus.</title>
        <authorList>
            <person name="Choi Y.-J."/>
        </authorList>
    </citation>
    <scope>NUCLEOTIDE SEQUENCE</scope>
    <source>
        <strain evidence="12">LC</strain>
    </source>
</reference>
<keyword evidence="5" id="KW-0378">Hydrolase</keyword>
<dbReference type="InterPro" id="IPR050565">
    <property type="entry name" value="LYPA1-2/EST-like"/>
</dbReference>
<evidence type="ECO:0000256" key="8">
    <source>
        <dbReference type="ARBA" id="ARBA00031195"/>
    </source>
</evidence>
<comment type="catalytic activity">
    <reaction evidence="9">
        <text>S-hexadecanoyl-L-cysteinyl-[protein] + H2O = L-cysteinyl-[protein] + hexadecanoate + H(+)</text>
        <dbReference type="Rhea" id="RHEA:19233"/>
        <dbReference type="Rhea" id="RHEA-COMP:10131"/>
        <dbReference type="Rhea" id="RHEA-COMP:11032"/>
        <dbReference type="ChEBI" id="CHEBI:7896"/>
        <dbReference type="ChEBI" id="CHEBI:15377"/>
        <dbReference type="ChEBI" id="CHEBI:15378"/>
        <dbReference type="ChEBI" id="CHEBI:29950"/>
        <dbReference type="ChEBI" id="CHEBI:74151"/>
        <dbReference type="EC" id="3.1.2.22"/>
    </reaction>
</comment>
<dbReference type="GO" id="GO:0008474">
    <property type="term" value="F:palmitoyl-(protein) hydrolase activity"/>
    <property type="evidence" value="ECO:0007669"/>
    <property type="project" value="UniProtKB-EC"/>
</dbReference>
<dbReference type="AlphaFoldDB" id="A0A8J4TG93"/>
<keyword evidence="7" id="KW-0443">Lipid metabolism</keyword>
<keyword evidence="4" id="KW-0963">Cytoplasm</keyword>
<evidence type="ECO:0000256" key="3">
    <source>
        <dbReference type="ARBA" id="ARBA00012423"/>
    </source>
</evidence>
<dbReference type="EMBL" id="LUCH01000804">
    <property type="protein sequence ID" value="KAF5404284.1"/>
    <property type="molecule type" value="Genomic_DNA"/>
</dbReference>
<protein>
    <recommendedName>
        <fullName evidence="3">palmitoyl-protein hydrolase</fullName>
        <ecNumber evidence="3">3.1.2.22</ecNumber>
    </recommendedName>
    <alternativeName>
        <fullName evidence="8">Palmitoyl-protein hydrolase</fullName>
    </alternativeName>
</protein>
<dbReference type="FunFam" id="3.40.50.1820:FF:000010">
    <property type="entry name" value="Acyl-protein thioesterase 2"/>
    <property type="match status" value="1"/>
</dbReference>
<proteinExistence type="inferred from homology"/>
<comment type="similarity">
    <text evidence="2">Belongs to the AB hydrolase superfamily. AB hydrolase 2 family.</text>
</comment>
<dbReference type="Gene3D" id="3.40.50.1820">
    <property type="entry name" value="alpha/beta hydrolase"/>
    <property type="match status" value="1"/>
</dbReference>
<dbReference type="OrthoDB" id="2418081at2759"/>
<evidence type="ECO:0000256" key="7">
    <source>
        <dbReference type="ARBA" id="ARBA00023098"/>
    </source>
</evidence>
<evidence type="ECO:0000256" key="2">
    <source>
        <dbReference type="ARBA" id="ARBA00006499"/>
    </source>
</evidence>
<comment type="caution">
    <text evidence="12">The sequence shown here is derived from an EMBL/GenBank/DDBJ whole genome shotgun (WGS) entry which is preliminary data.</text>
</comment>
<dbReference type="PANTHER" id="PTHR10655:SF68">
    <property type="entry name" value="PALMITOYL-PROTEIN HYDROLASE"/>
    <property type="match status" value="1"/>
</dbReference>
<gene>
    <name evidence="12" type="ORF">PHET_02264</name>
</gene>
<keyword evidence="13" id="KW-1185">Reference proteome</keyword>
<dbReference type="EC" id="3.1.2.22" evidence="3"/>
<dbReference type="PANTHER" id="PTHR10655">
    <property type="entry name" value="LYSOPHOSPHOLIPASE-RELATED"/>
    <property type="match status" value="1"/>
</dbReference>
<dbReference type="GO" id="GO:0006631">
    <property type="term" value="P:fatty acid metabolic process"/>
    <property type="evidence" value="ECO:0007669"/>
    <property type="project" value="UniProtKB-KW"/>
</dbReference>
<evidence type="ECO:0000313" key="13">
    <source>
        <dbReference type="Proteomes" id="UP000748531"/>
    </source>
</evidence>
<evidence type="ECO:0000256" key="6">
    <source>
        <dbReference type="ARBA" id="ARBA00022832"/>
    </source>
</evidence>
<evidence type="ECO:0000256" key="5">
    <source>
        <dbReference type="ARBA" id="ARBA00022801"/>
    </source>
</evidence>
<dbReference type="InterPro" id="IPR029058">
    <property type="entry name" value="AB_hydrolase_fold"/>
</dbReference>
<evidence type="ECO:0000259" key="11">
    <source>
        <dbReference type="Pfam" id="PF02230"/>
    </source>
</evidence>
<feature type="domain" description="Phospholipase/carboxylesterase/thioesterase" evidence="11">
    <location>
        <begin position="21"/>
        <end position="234"/>
    </location>
</feature>
<evidence type="ECO:0000256" key="9">
    <source>
        <dbReference type="ARBA" id="ARBA00047337"/>
    </source>
</evidence>
<keyword evidence="6" id="KW-0276">Fatty acid metabolism</keyword>
<evidence type="ECO:0000256" key="10">
    <source>
        <dbReference type="ARBA" id="ARBA00048656"/>
    </source>
</evidence>
<evidence type="ECO:0000256" key="1">
    <source>
        <dbReference type="ARBA" id="ARBA00004496"/>
    </source>
</evidence>
<evidence type="ECO:0000313" key="12">
    <source>
        <dbReference type="EMBL" id="KAF5404284.1"/>
    </source>
</evidence>
<dbReference type="GO" id="GO:0052689">
    <property type="term" value="F:carboxylic ester hydrolase activity"/>
    <property type="evidence" value="ECO:0007669"/>
    <property type="project" value="TreeGrafter"/>
</dbReference>
<comment type="catalytic activity">
    <reaction evidence="10">
        <text>1-hexadecanoyl-sn-glycero-3-phosphocholine + H2O = sn-glycerol 3-phosphocholine + hexadecanoate + H(+)</text>
        <dbReference type="Rhea" id="RHEA:40435"/>
        <dbReference type="ChEBI" id="CHEBI:7896"/>
        <dbReference type="ChEBI" id="CHEBI:15377"/>
        <dbReference type="ChEBI" id="CHEBI:15378"/>
        <dbReference type="ChEBI" id="CHEBI:16870"/>
        <dbReference type="ChEBI" id="CHEBI:72998"/>
    </reaction>
    <physiologicalReaction direction="left-to-right" evidence="10">
        <dbReference type="Rhea" id="RHEA:40436"/>
    </physiologicalReaction>
</comment>
<dbReference type="Proteomes" id="UP000748531">
    <property type="component" value="Unassembled WGS sequence"/>
</dbReference>